<feature type="region of interest" description="Disordered" evidence="12">
    <location>
        <begin position="55"/>
        <end position="86"/>
    </location>
</feature>
<evidence type="ECO:0000313" key="16">
    <source>
        <dbReference type="EMBL" id="GAV48962.1"/>
    </source>
</evidence>
<accession>B2G3Y0</accession>
<feature type="transmembrane region" description="Helical" evidence="13">
    <location>
        <begin position="255"/>
        <end position="275"/>
    </location>
</feature>
<evidence type="ECO:0000256" key="6">
    <source>
        <dbReference type="ARBA" id="ARBA00022989"/>
    </source>
</evidence>
<protein>
    <recommendedName>
        <fullName evidence="10">O-acyltransferase</fullName>
    </recommendedName>
</protein>
<dbReference type="OMA" id="INWWYVA"/>
<dbReference type="PANTHER" id="PTHR10408">
    <property type="entry name" value="STEROL O-ACYLTRANSFERASE"/>
    <property type="match status" value="1"/>
</dbReference>
<keyword evidence="3 10" id="KW-0808">Transferase</keyword>
<dbReference type="eggNOG" id="KOG0380">
    <property type="taxonomic scope" value="Eukaryota"/>
</dbReference>
<dbReference type="GO" id="GO:0008204">
    <property type="term" value="P:ergosterol metabolic process"/>
    <property type="evidence" value="ECO:0007669"/>
    <property type="project" value="EnsemblFungi"/>
</dbReference>
<name>B2G3Y0_ZYGRO</name>
<feature type="compositionally biased region" description="Acidic residues" evidence="12">
    <location>
        <begin position="30"/>
        <end position="39"/>
    </location>
</feature>
<comment type="function">
    <text evidence="9">Sterol O-acyltransferase that catalyzes the formation of stery esters.</text>
</comment>
<gene>
    <name evidence="14" type="primary">ZrT_ARE1 and ZrT_ARE2</name>
    <name evidence="15" type="synonym">Zr_ARE1 and Zr_ARE2</name>
    <name evidence="15" type="ORF">Zrou_10p12</name>
    <name evidence="14" type="ORF">Zrou_10p12T</name>
    <name evidence="16" type="ORF">ZYGR_0N03670</name>
</gene>
<evidence type="ECO:0000313" key="17">
    <source>
        <dbReference type="Proteomes" id="UP000187013"/>
    </source>
</evidence>
<dbReference type="Proteomes" id="UP000187013">
    <property type="component" value="Unassembled WGS sequence"/>
</dbReference>
<keyword evidence="7 10" id="KW-0472">Membrane</keyword>
<dbReference type="AlphaFoldDB" id="B2G3Y0"/>
<evidence type="ECO:0000256" key="10">
    <source>
        <dbReference type="PIRNR" id="PIRNR000439"/>
    </source>
</evidence>
<organism evidence="14">
    <name type="scientific">Zygosaccharomyces rouxii</name>
    <dbReference type="NCBI Taxonomy" id="4956"/>
    <lineage>
        <taxon>Eukaryota</taxon>
        <taxon>Fungi</taxon>
        <taxon>Dikarya</taxon>
        <taxon>Ascomycota</taxon>
        <taxon>Saccharomycotina</taxon>
        <taxon>Saccharomycetes</taxon>
        <taxon>Saccharomycetales</taxon>
        <taxon>Saccharomycetaceae</taxon>
        <taxon>Zygosaccharomyces</taxon>
    </lineage>
</organism>
<feature type="transmembrane region" description="Helical" evidence="13">
    <location>
        <begin position="584"/>
        <end position="602"/>
    </location>
</feature>
<dbReference type="OrthoDB" id="10039049at2759"/>
<dbReference type="InterPro" id="IPR014371">
    <property type="entry name" value="Oat_ACAT_DAG_ARE"/>
</dbReference>
<feature type="transmembrane region" description="Helical" evidence="13">
    <location>
        <begin position="444"/>
        <end position="467"/>
    </location>
</feature>
<evidence type="ECO:0000256" key="8">
    <source>
        <dbReference type="ARBA" id="ARBA00023315"/>
    </source>
</evidence>
<evidence type="ECO:0000256" key="1">
    <source>
        <dbReference type="ARBA" id="ARBA00004477"/>
    </source>
</evidence>
<reference evidence="16 17" key="3">
    <citation type="submission" date="2016-08" db="EMBL/GenBank/DDBJ databases">
        <title>Draft genome sequence of allopolyploid Zygosaccharomyces rouxii.</title>
        <authorList>
            <person name="Watanabe J."/>
            <person name="Uehara K."/>
            <person name="Mogi Y."/>
            <person name="Tsukioka Y."/>
        </authorList>
    </citation>
    <scope>NUCLEOTIDE SEQUENCE [LARGE SCALE GENOMIC DNA]</scope>
    <source>
        <strain evidence="16 17">NBRC 110957</strain>
    </source>
</reference>
<dbReference type="GO" id="GO:0034737">
    <property type="term" value="F:ergosterol O-acyltransferase activity"/>
    <property type="evidence" value="ECO:0007669"/>
    <property type="project" value="EnsemblFungi"/>
</dbReference>
<keyword evidence="4 13" id="KW-0812">Transmembrane</keyword>
<evidence type="ECO:0000313" key="14">
    <source>
        <dbReference type="EMBL" id="CAQ43289.1"/>
    </source>
</evidence>
<dbReference type="GO" id="GO:0005789">
    <property type="term" value="C:endoplasmic reticulum membrane"/>
    <property type="evidence" value="ECO:0007669"/>
    <property type="project" value="UniProtKB-SubCell"/>
</dbReference>
<evidence type="ECO:0000256" key="12">
    <source>
        <dbReference type="SAM" id="MobiDB-lite"/>
    </source>
</evidence>
<feature type="transmembrane region" description="Helical" evidence="13">
    <location>
        <begin position="182"/>
        <end position="202"/>
    </location>
</feature>
<dbReference type="EMBL" id="AM989989">
    <property type="protein sequence ID" value="CAQ43577.1"/>
    <property type="molecule type" value="Genomic_DNA"/>
</dbReference>
<evidence type="ECO:0000256" key="4">
    <source>
        <dbReference type="ARBA" id="ARBA00022692"/>
    </source>
</evidence>
<keyword evidence="6 13" id="KW-1133">Transmembrane helix</keyword>
<comment type="subcellular location">
    <subcellularLocation>
        <location evidence="1 10">Endoplasmic reticulum membrane</location>
        <topology evidence="1 10">Multi-pass membrane protein</topology>
    </subcellularLocation>
</comment>
<feature type="transmembrane region" description="Helical" evidence="13">
    <location>
        <begin position="401"/>
        <end position="424"/>
    </location>
</feature>
<evidence type="ECO:0000313" key="15">
    <source>
        <dbReference type="EMBL" id="CAQ43577.1"/>
    </source>
</evidence>
<comment type="similarity">
    <text evidence="2 10">Belongs to the membrane-bound acyltransferase family. Sterol o-acyltransferase subfamily.</text>
</comment>
<evidence type="ECO:0000256" key="9">
    <source>
        <dbReference type="ARBA" id="ARBA00023568"/>
    </source>
</evidence>
<reference evidence="15" key="2">
    <citation type="submission" date="2008-02" db="EMBL/GenBank/DDBJ databases">
        <title>Zygosaccharomyces rouxii homologs of Saccharomyces cerevisiae chromosome III.</title>
        <authorList>
            <person name="Gordon J.L."/>
            <person name="Wolfe K.H."/>
        </authorList>
    </citation>
    <scope>NUCLEOTIDE SEQUENCE</scope>
    <source>
        <strain evidence="15">CBS 732</strain>
    </source>
</reference>
<feature type="active site" evidence="11">
    <location>
        <position position="541"/>
    </location>
</feature>
<keyword evidence="5 10" id="KW-0256">Endoplasmic reticulum</keyword>
<dbReference type="EMBL" id="AM989979">
    <property type="protein sequence ID" value="CAQ43289.1"/>
    <property type="molecule type" value="Genomic_DNA"/>
</dbReference>
<evidence type="ECO:0000256" key="11">
    <source>
        <dbReference type="PIRSR" id="PIRSR000439-1"/>
    </source>
</evidence>
<dbReference type="InterPro" id="IPR004299">
    <property type="entry name" value="MBOAT_fam"/>
</dbReference>
<dbReference type="EMBL" id="BDGX01000014">
    <property type="protein sequence ID" value="GAV48962.1"/>
    <property type="molecule type" value="Genomic_DNA"/>
</dbReference>
<evidence type="ECO:0000256" key="2">
    <source>
        <dbReference type="ARBA" id="ARBA00009010"/>
    </source>
</evidence>
<sequence>MTKPLMQDERFLRIRKLNSGGNRRKSIALEQEEEEEREDGLELVKEVSLDELKKTADEGVKSLPEGSRASRGASPDKGAIIATGTDSVEGSDEEHIKLRLRRLYNDANLNGPEKRYSFFGDVAFEYRPTILDGAINDPMKTRFEGPTLEKQIRAKKTAVKLEGTNNHVIIDNCELTPSFSGLYVLFWLTVAFMSMNMCINYYYEHGRTFRDSAILKFMTTDIFTVGFVDLVMYLNIYMVFFIHKACKSKWIKWSSTGMVITSTLEFAYLIFYLYLPEHILGLHWLAKIFLFLHSLVLLMKMHSYAFYNGYMWNILDELNFSTKQLKKKSSISDPKVITVLERSRSFCKSEIESQSSSPQDVFPNNINLKNFFMYTMYPTVVYQIEYPRTPIVRWGYVFEKICAIFGTIFVMMALAQSSMYPLALKALSLREKTWLSAGERLQQWGFILIEYIPSFIVMYLLVFYLIWDAILNCIAELTKFGDRYFYGDWWNCVSWDEFSRIWNVPIHKFLLRHVYHSSMSALQLNKIQATLMTFLLSSIVHELSMYVLFGKLRFYLFFFQMGQLPLVAMSNSKIIKRNPIVGNLFFWLGICTGPSVLCTMYLTF</sequence>
<dbReference type="Pfam" id="PF03062">
    <property type="entry name" value="MBOAT"/>
    <property type="match status" value="1"/>
</dbReference>
<feature type="transmembrane region" description="Helical" evidence="13">
    <location>
        <begin position="281"/>
        <end position="299"/>
    </location>
</feature>
<dbReference type="PIRSF" id="PIRSF000439">
    <property type="entry name" value="Oat_ACAT_DAG_ARE"/>
    <property type="match status" value="1"/>
</dbReference>
<evidence type="ECO:0000256" key="13">
    <source>
        <dbReference type="SAM" id="Phobius"/>
    </source>
</evidence>
<evidence type="ECO:0000256" key="5">
    <source>
        <dbReference type="ARBA" id="ARBA00022824"/>
    </source>
</evidence>
<evidence type="ECO:0000256" key="7">
    <source>
        <dbReference type="ARBA" id="ARBA00023136"/>
    </source>
</evidence>
<feature type="region of interest" description="Disordered" evidence="12">
    <location>
        <begin position="22"/>
        <end position="41"/>
    </location>
</feature>
<keyword evidence="8 10" id="KW-0012">Acyltransferase</keyword>
<evidence type="ECO:0000256" key="3">
    <source>
        <dbReference type="ARBA" id="ARBA00022679"/>
    </source>
</evidence>
<dbReference type="PANTHER" id="PTHR10408:SF23">
    <property type="entry name" value="STEROL O-ACYLTRANSFERASE 1-RELATED"/>
    <property type="match status" value="1"/>
</dbReference>
<dbReference type="KEGG" id="zro:ZYRO0D08734g"/>
<proteinExistence type="inferred from homology"/>
<reference evidence="14" key="1">
    <citation type="journal article" date="2008" name="Yeast">
        <title>Recent allopolyploid origin of Zygosaccharomyces rouxii strain ATCC 42981.</title>
        <authorList>
            <person name="Gordon J.L."/>
            <person name="Wolfe K.H."/>
        </authorList>
    </citation>
    <scope>NUCLEOTIDE SEQUENCE</scope>
    <source>
        <strain evidence="14">ATCC 42981</strain>
    </source>
</reference>
<feature type="transmembrane region" description="Helical" evidence="13">
    <location>
        <begin position="222"/>
        <end position="243"/>
    </location>
</feature>